<proteinExistence type="predicted"/>
<sequence length="109" mass="11812">MSRHILTPRPDQPEIVAIVVGWDRPLQTFFAQVFARTEAGPDKGEATLWVGTEPGELATPEAAIAVIAPFADVPDTLASLLETEMRAGRDSADGALQSEMKRRLFGSIH</sequence>
<dbReference type="Proteomes" id="UP000197361">
    <property type="component" value="Unassembled WGS sequence"/>
</dbReference>
<keyword evidence="2" id="KW-1185">Reference proteome</keyword>
<accession>A0A246JXD4</accession>
<evidence type="ECO:0000313" key="2">
    <source>
        <dbReference type="Proteomes" id="UP000197361"/>
    </source>
</evidence>
<protein>
    <submittedName>
        <fullName evidence="1">Uncharacterized protein</fullName>
    </submittedName>
</protein>
<name>A0A246JXD4_9SPHN</name>
<evidence type="ECO:0000313" key="1">
    <source>
        <dbReference type="EMBL" id="OWQ97698.1"/>
    </source>
</evidence>
<dbReference type="EMBL" id="NISK01000002">
    <property type="protein sequence ID" value="OWQ97698.1"/>
    <property type="molecule type" value="Genomic_DNA"/>
</dbReference>
<dbReference type="OrthoDB" id="3698953at2"/>
<dbReference type="AlphaFoldDB" id="A0A246JXD4"/>
<comment type="caution">
    <text evidence="1">The sequence shown here is derived from an EMBL/GenBank/DDBJ whole genome shotgun (WGS) entry which is preliminary data.</text>
</comment>
<reference evidence="1 2" key="1">
    <citation type="journal article" date="2010" name="Int. J. Syst. Evol. Microbiol.">
        <title>Sphingopyxis bauzanensis sp. nov., a psychrophilic bacterium isolated from soil.</title>
        <authorList>
            <person name="Zhang D.C."/>
            <person name="Liu H.C."/>
            <person name="Xin Y.H."/>
            <person name="Zhou Y.G."/>
            <person name="Schinner F."/>
            <person name="Margesin R."/>
        </authorList>
    </citation>
    <scope>NUCLEOTIDE SEQUENCE [LARGE SCALE GENOMIC DNA]</scope>
    <source>
        <strain evidence="1 2">DSM 22271</strain>
    </source>
</reference>
<organism evidence="1 2">
    <name type="scientific">Sphingopyxis bauzanensis</name>
    <dbReference type="NCBI Taxonomy" id="651663"/>
    <lineage>
        <taxon>Bacteria</taxon>
        <taxon>Pseudomonadati</taxon>
        <taxon>Pseudomonadota</taxon>
        <taxon>Alphaproteobacteria</taxon>
        <taxon>Sphingomonadales</taxon>
        <taxon>Sphingomonadaceae</taxon>
        <taxon>Sphingopyxis</taxon>
    </lineage>
</organism>
<gene>
    <name evidence="1" type="ORF">CDQ92_11090</name>
</gene>